<organism evidence="17 18">
    <name type="scientific">Chaetoceros tenuissimus</name>
    <dbReference type="NCBI Taxonomy" id="426638"/>
    <lineage>
        <taxon>Eukaryota</taxon>
        <taxon>Sar</taxon>
        <taxon>Stramenopiles</taxon>
        <taxon>Ochrophyta</taxon>
        <taxon>Bacillariophyta</taxon>
        <taxon>Coscinodiscophyceae</taxon>
        <taxon>Chaetocerotophycidae</taxon>
        <taxon>Chaetocerotales</taxon>
        <taxon>Chaetocerotaceae</taxon>
        <taxon>Chaetoceros</taxon>
    </lineage>
</organism>
<evidence type="ECO:0000256" key="9">
    <source>
        <dbReference type="ARBA" id="ARBA00023180"/>
    </source>
</evidence>
<reference evidence="17 18" key="1">
    <citation type="journal article" date="2021" name="Sci. Rep.">
        <title>The genome of the diatom Chaetoceros tenuissimus carries an ancient integrated fragment of an extant virus.</title>
        <authorList>
            <person name="Hongo Y."/>
            <person name="Kimura K."/>
            <person name="Takaki Y."/>
            <person name="Yoshida Y."/>
            <person name="Baba S."/>
            <person name="Kobayashi G."/>
            <person name="Nagasaki K."/>
            <person name="Hano T."/>
            <person name="Tomaru Y."/>
        </authorList>
    </citation>
    <scope>NUCLEOTIDE SEQUENCE [LARGE SCALE GENOMIC DNA]</scope>
    <source>
        <strain evidence="17 18">NIES-3715</strain>
    </source>
</reference>
<dbReference type="InterPro" id="IPR001508">
    <property type="entry name" value="Iono_Glu_rcpt_met"/>
</dbReference>
<evidence type="ECO:0000259" key="16">
    <source>
        <dbReference type="Pfam" id="PF00060"/>
    </source>
</evidence>
<evidence type="ECO:0000256" key="3">
    <source>
        <dbReference type="ARBA" id="ARBA00022475"/>
    </source>
</evidence>
<dbReference type="AlphaFoldDB" id="A0AAD3CE43"/>
<feature type="transmembrane region" description="Helical" evidence="14">
    <location>
        <begin position="208"/>
        <end position="226"/>
    </location>
</feature>
<dbReference type="EMBL" id="BLLK01000019">
    <property type="protein sequence ID" value="GFH43974.1"/>
    <property type="molecule type" value="Genomic_DNA"/>
</dbReference>
<feature type="site" description="Crucial to convey clamshell closure to channel opening" evidence="12">
    <location>
        <position position="309"/>
    </location>
</feature>
<keyword evidence="15" id="KW-0732">Signal</keyword>
<dbReference type="GO" id="GO:0005886">
    <property type="term" value="C:plasma membrane"/>
    <property type="evidence" value="ECO:0007669"/>
    <property type="project" value="UniProtKB-SubCell"/>
</dbReference>
<feature type="signal peptide" evidence="15">
    <location>
        <begin position="1"/>
        <end position="24"/>
    </location>
</feature>
<dbReference type="InterPro" id="IPR015683">
    <property type="entry name" value="Ionotropic_Glu_rcpt"/>
</dbReference>
<dbReference type="Proteomes" id="UP001054902">
    <property type="component" value="Unassembled WGS sequence"/>
</dbReference>
<evidence type="ECO:0000256" key="4">
    <source>
        <dbReference type="ARBA" id="ARBA00022692"/>
    </source>
</evidence>
<keyword evidence="10" id="KW-1071">Ligand-gated ion channel</keyword>
<keyword evidence="8" id="KW-0675">Receptor</keyword>
<evidence type="ECO:0000256" key="14">
    <source>
        <dbReference type="SAM" id="Phobius"/>
    </source>
</evidence>
<evidence type="ECO:0000313" key="17">
    <source>
        <dbReference type="EMBL" id="GFH43974.1"/>
    </source>
</evidence>
<keyword evidence="9" id="KW-0325">Glycoprotein</keyword>
<dbReference type="PANTHER" id="PTHR18966">
    <property type="entry name" value="IONOTROPIC GLUTAMATE RECEPTOR"/>
    <property type="match status" value="1"/>
</dbReference>
<evidence type="ECO:0000256" key="7">
    <source>
        <dbReference type="ARBA" id="ARBA00023136"/>
    </source>
</evidence>
<feature type="disulfide bond" evidence="13">
    <location>
        <begin position="384"/>
        <end position="450"/>
    </location>
</feature>
<evidence type="ECO:0000256" key="15">
    <source>
        <dbReference type="SAM" id="SignalP"/>
    </source>
</evidence>
<gene>
    <name evidence="17" type="ORF">CTEN210_00448</name>
</gene>
<evidence type="ECO:0000256" key="8">
    <source>
        <dbReference type="ARBA" id="ARBA00023170"/>
    </source>
</evidence>
<dbReference type="Gene3D" id="1.10.287.70">
    <property type="match status" value="1"/>
</dbReference>
<dbReference type="InterPro" id="IPR001320">
    <property type="entry name" value="Iontro_rcpt_C"/>
</dbReference>
<feature type="transmembrane region" description="Helical" evidence="14">
    <location>
        <begin position="238"/>
        <end position="256"/>
    </location>
</feature>
<feature type="chain" id="PRO_5042032234" description="Ionotropic glutamate receptor C-terminal domain-containing protein" evidence="15">
    <location>
        <begin position="25"/>
        <end position="631"/>
    </location>
</feature>
<evidence type="ECO:0000256" key="13">
    <source>
        <dbReference type="PIRSR" id="PIRSR601508-3"/>
    </source>
</evidence>
<evidence type="ECO:0000256" key="5">
    <source>
        <dbReference type="ARBA" id="ARBA00022989"/>
    </source>
</evidence>
<keyword evidence="3" id="KW-1003">Cell membrane</keyword>
<dbReference type="GO" id="GO:0038023">
    <property type="term" value="F:signaling receptor activity"/>
    <property type="evidence" value="ECO:0007669"/>
    <property type="project" value="InterPro"/>
</dbReference>
<dbReference type="SUPFAM" id="SSF53850">
    <property type="entry name" value="Periplasmic binding protein-like II"/>
    <property type="match status" value="1"/>
</dbReference>
<evidence type="ECO:0000256" key="2">
    <source>
        <dbReference type="ARBA" id="ARBA00022448"/>
    </source>
</evidence>
<keyword evidence="2" id="KW-0813">Transport</keyword>
<evidence type="ECO:0000313" key="18">
    <source>
        <dbReference type="Proteomes" id="UP001054902"/>
    </source>
</evidence>
<dbReference type="GO" id="GO:0015276">
    <property type="term" value="F:ligand-gated monoatomic ion channel activity"/>
    <property type="evidence" value="ECO:0007669"/>
    <property type="project" value="InterPro"/>
</dbReference>
<keyword evidence="4 14" id="KW-0812">Transmembrane</keyword>
<sequence length="631" mass="70767">MKKIASFFPSIALCSFYTLVCVSADDLSNNDNFWTPNPNLAVDMFNYNTTKRQNFCALQNQLDDGQIELRDALFGLNLNVALLLDNKYVTYDENGNIDSRNPGLVVEILDEVSRRGGFTWQDSFASISKDEFRARTGDETWTDFLMWTISTYDISINWWSRTPERLTKGAVYPRGWYEGSFIIVTKLQGFFQSEFSAFSWSQPFTTNVWIGIIVTLLVTAFVALIVEGRSLKDLSKLAPWNGSYISLVVSYIYQMFLITTGHLDIMTRSHAGQLVSFSICLFALFIVSTYTANLASFLVIQKAASSEIVNSVGDIVKYGKSICVYGDTAANNEIRGQYPTASIVKRIDEKDVLMGLKGDDCDYGVMSLAAYELFRGQIDINGDCDLVRIGRNFRDLEDGFATISDAGTLCTSMIRDVINIHMQDMHDDGFIDKVWDEYYGSKHNIDDATCFDDSTSGGSSSSDGETLDFLNMGGIFLLHGATLVVAMLVYFYEAYMRKVGILKQHHSFETGGRLGARRHPDRKGSMEMMKMNEAETVRSDTSSLFELRKEVRDLSKAVNDITASLVNITNMLEKNQKHEIDDDDISLSESFTVNPTSPDLSIMKYSLSSSTTQSIKGEGKRMYDLSIISKV</sequence>
<evidence type="ECO:0000256" key="10">
    <source>
        <dbReference type="ARBA" id="ARBA00023286"/>
    </source>
</evidence>
<keyword evidence="13" id="KW-1015">Disulfide bond</keyword>
<keyword evidence="11" id="KW-0407">Ion channel</keyword>
<evidence type="ECO:0000256" key="12">
    <source>
        <dbReference type="PIRSR" id="PIRSR601508-2"/>
    </source>
</evidence>
<comment type="caution">
    <text evidence="17">The sequence shown here is derived from an EMBL/GenBank/DDBJ whole genome shotgun (WGS) entry which is preliminary data.</text>
</comment>
<dbReference type="PRINTS" id="PR00177">
    <property type="entry name" value="NMDARECEPTOR"/>
</dbReference>
<evidence type="ECO:0000256" key="6">
    <source>
        <dbReference type="ARBA" id="ARBA00023065"/>
    </source>
</evidence>
<keyword evidence="6" id="KW-0406">Ion transport</keyword>
<feature type="domain" description="Ionotropic glutamate receptor C-terminal" evidence="16">
    <location>
        <begin position="206"/>
        <end position="481"/>
    </location>
</feature>
<protein>
    <recommendedName>
        <fullName evidence="16">Ionotropic glutamate receptor C-terminal domain-containing protein</fullName>
    </recommendedName>
</protein>
<feature type="site" description="Interaction with the cone snail toxin Con-ikot-ikot" evidence="12">
    <location>
        <position position="335"/>
    </location>
</feature>
<evidence type="ECO:0000256" key="1">
    <source>
        <dbReference type="ARBA" id="ARBA00004651"/>
    </source>
</evidence>
<evidence type="ECO:0000256" key="11">
    <source>
        <dbReference type="ARBA" id="ARBA00023303"/>
    </source>
</evidence>
<comment type="subcellular location">
    <subcellularLocation>
        <location evidence="1">Cell membrane</location>
        <topology evidence="1">Multi-pass membrane protein</topology>
    </subcellularLocation>
</comment>
<feature type="transmembrane region" description="Helical" evidence="14">
    <location>
        <begin position="276"/>
        <end position="300"/>
    </location>
</feature>
<accession>A0AAD3CE43</accession>
<dbReference type="Pfam" id="PF00060">
    <property type="entry name" value="Lig_chan"/>
    <property type="match status" value="1"/>
</dbReference>
<keyword evidence="7 14" id="KW-0472">Membrane</keyword>
<keyword evidence="5 14" id="KW-1133">Transmembrane helix</keyword>
<keyword evidence="18" id="KW-1185">Reference proteome</keyword>
<feature type="transmembrane region" description="Helical" evidence="14">
    <location>
        <begin position="469"/>
        <end position="492"/>
    </location>
</feature>
<proteinExistence type="predicted"/>
<name>A0AAD3CE43_9STRA</name>